<accession>A0ACB8Z4F9</accession>
<reference evidence="1 2" key="2">
    <citation type="journal article" date="2022" name="Mol. Ecol. Resour.">
        <title>The genomes of chicory, endive, great burdock and yacon provide insights into Asteraceae paleo-polyploidization history and plant inulin production.</title>
        <authorList>
            <person name="Fan W."/>
            <person name="Wang S."/>
            <person name="Wang H."/>
            <person name="Wang A."/>
            <person name="Jiang F."/>
            <person name="Liu H."/>
            <person name="Zhao H."/>
            <person name="Xu D."/>
            <person name="Zhang Y."/>
        </authorList>
    </citation>
    <scope>NUCLEOTIDE SEQUENCE [LARGE SCALE GENOMIC DNA]</scope>
    <source>
        <strain evidence="2">cv. Niubang</strain>
    </source>
</reference>
<comment type="caution">
    <text evidence="1">The sequence shown here is derived from an EMBL/GenBank/DDBJ whole genome shotgun (WGS) entry which is preliminary data.</text>
</comment>
<protein>
    <submittedName>
        <fullName evidence="1">Uncharacterized protein</fullName>
    </submittedName>
</protein>
<reference evidence="2" key="1">
    <citation type="journal article" date="2022" name="Mol. Ecol. Resour.">
        <title>The genomes of chicory, endive, great burdock and yacon provide insights into Asteraceae palaeo-polyploidization history and plant inulin production.</title>
        <authorList>
            <person name="Fan W."/>
            <person name="Wang S."/>
            <person name="Wang H."/>
            <person name="Wang A."/>
            <person name="Jiang F."/>
            <person name="Liu H."/>
            <person name="Zhao H."/>
            <person name="Xu D."/>
            <person name="Zhang Y."/>
        </authorList>
    </citation>
    <scope>NUCLEOTIDE SEQUENCE [LARGE SCALE GENOMIC DNA]</scope>
    <source>
        <strain evidence="2">cv. Niubang</strain>
    </source>
</reference>
<dbReference type="EMBL" id="CM042057">
    <property type="protein sequence ID" value="KAI3692175.1"/>
    <property type="molecule type" value="Genomic_DNA"/>
</dbReference>
<proteinExistence type="predicted"/>
<gene>
    <name evidence="1" type="ORF">L6452_31984</name>
</gene>
<evidence type="ECO:0000313" key="2">
    <source>
        <dbReference type="Proteomes" id="UP001055879"/>
    </source>
</evidence>
<name>A0ACB8Z4F9_ARCLA</name>
<organism evidence="1 2">
    <name type="scientific">Arctium lappa</name>
    <name type="common">Greater burdock</name>
    <name type="synonym">Lappa major</name>
    <dbReference type="NCBI Taxonomy" id="4217"/>
    <lineage>
        <taxon>Eukaryota</taxon>
        <taxon>Viridiplantae</taxon>
        <taxon>Streptophyta</taxon>
        <taxon>Embryophyta</taxon>
        <taxon>Tracheophyta</taxon>
        <taxon>Spermatophyta</taxon>
        <taxon>Magnoliopsida</taxon>
        <taxon>eudicotyledons</taxon>
        <taxon>Gunneridae</taxon>
        <taxon>Pentapetalae</taxon>
        <taxon>asterids</taxon>
        <taxon>campanulids</taxon>
        <taxon>Asterales</taxon>
        <taxon>Asteraceae</taxon>
        <taxon>Carduoideae</taxon>
        <taxon>Cardueae</taxon>
        <taxon>Arctiinae</taxon>
        <taxon>Arctium</taxon>
    </lineage>
</organism>
<evidence type="ECO:0000313" key="1">
    <source>
        <dbReference type="EMBL" id="KAI3692175.1"/>
    </source>
</evidence>
<keyword evidence="2" id="KW-1185">Reference proteome</keyword>
<sequence>MFSFNRSSTNTVNDDSTAIHGGYFVDVLLDLGTDTVVILLEWILARMVLHPEIQAKAQSEIENVDDSISIWLRLRVNARFKIHQSSNSFSIQLEKAYRLPPIEEVNTILHHGMCGVVSTFSQYDGYTSGSMEDFTCDAYGSPILAVSSLAVHTRGHSKNFNPEDMSTQIDGRNCIVTRANSCIGYATANGLALSRFLCISSARSIEGFHLYLICLIDLRYVFSSLSLLLIDRRVHLHLICLSIEGFIDRSTPFAVRF</sequence>
<dbReference type="Proteomes" id="UP001055879">
    <property type="component" value="Linkage Group LG11"/>
</dbReference>